<name>A0A6A5R4M4_9PLEO</name>
<organism evidence="2 3">
    <name type="scientific">Didymella exigua CBS 183.55</name>
    <dbReference type="NCBI Taxonomy" id="1150837"/>
    <lineage>
        <taxon>Eukaryota</taxon>
        <taxon>Fungi</taxon>
        <taxon>Dikarya</taxon>
        <taxon>Ascomycota</taxon>
        <taxon>Pezizomycotina</taxon>
        <taxon>Dothideomycetes</taxon>
        <taxon>Pleosporomycetidae</taxon>
        <taxon>Pleosporales</taxon>
        <taxon>Pleosporineae</taxon>
        <taxon>Didymellaceae</taxon>
        <taxon>Didymella</taxon>
    </lineage>
</organism>
<keyword evidence="3" id="KW-1185">Reference proteome</keyword>
<evidence type="ECO:0000313" key="2">
    <source>
        <dbReference type="EMBL" id="KAF1922108.1"/>
    </source>
</evidence>
<dbReference type="NCBIfam" id="TIGR01453">
    <property type="entry name" value="grpIintron_endo"/>
    <property type="match status" value="1"/>
</dbReference>
<dbReference type="InterPro" id="IPR000305">
    <property type="entry name" value="GIY-YIG_endonuc"/>
</dbReference>
<dbReference type="SMART" id="SM00465">
    <property type="entry name" value="GIYc"/>
    <property type="match status" value="1"/>
</dbReference>
<dbReference type="InterPro" id="IPR035901">
    <property type="entry name" value="GIY-YIG_endonuc_sf"/>
</dbReference>
<dbReference type="Proteomes" id="UP000800082">
    <property type="component" value="Unassembled WGS sequence"/>
</dbReference>
<reference evidence="2" key="1">
    <citation type="journal article" date="2020" name="Stud. Mycol.">
        <title>101 Dothideomycetes genomes: a test case for predicting lifestyles and emergence of pathogens.</title>
        <authorList>
            <person name="Haridas S."/>
            <person name="Albert R."/>
            <person name="Binder M."/>
            <person name="Bloem J."/>
            <person name="Labutti K."/>
            <person name="Salamov A."/>
            <person name="Andreopoulos B."/>
            <person name="Baker S."/>
            <person name="Barry K."/>
            <person name="Bills G."/>
            <person name="Bluhm B."/>
            <person name="Cannon C."/>
            <person name="Castanera R."/>
            <person name="Culley D."/>
            <person name="Daum C."/>
            <person name="Ezra D."/>
            <person name="Gonzalez J."/>
            <person name="Henrissat B."/>
            <person name="Kuo A."/>
            <person name="Liang C."/>
            <person name="Lipzen A."/>
            <person name="Lutzoni F."/>
            <person name="Magnuson J."/>
            <person name="Mondo S."/>
            <person name="Nolan M."/>
            <person name="Ohm R."/>
            <person name="Pangilinan J."/>
            <person name="Park H.-J."/>
            <person name="Ramirez L."/>
            <person name="Alfaro M."/>
            <person name="Sun H."/>
            <person name="Tritt A."/>
            <person name="Yoshinaga Y."/>
            <person name="Zwiers L.-H."/>
            <person name="Turgeon B."/>
            <person name="Goodwin S."/>
            <person name="Spatafora J."/>
            <person name="Crous P."/>
            <person name="Grigoriev I."/>
        </authorList>
    </citation>
    <scope>NUCLEOTIDE SEQUENCE</scope>
    <source>
        <strain evidence="2">CBS 183.55</strain>
    </source>
</reference>
<dbReference type="GeneID" id="54355169"/>
<dbReference type="Pfam" id="PF01541">
    <property type="entry name" value="GIY-YIG"/>
    <property type="match status" value="1"/>
</dbReference>
<dbReference type="OrthoDB" id="5427010at2759"/>
<dbReference type="PROSITE" id="PS50164">
    <property type="entry name" value="GIY_YIG"/>
    <property type="match status" value="1"/>
</dbReference>
<feature type="domain" description="GIY-YIG" evidence="1">
    <location>
        <begin position="10"/>
        <end position="99"/>
    </location>
</feature>
<dbReference type="GO" id="GO:0004519">
    <property type="term" value="F:endonuclease activity"/>
    <property type="evidence" value="ECO:0007669"/>
    <property type="project" value="InterPro"/>
</dbReference>
<feature type="non-terminal residue" evidence="2">
    <location>
        <position position="1"/>
    </location>
</feature>
<dbReference type="EMBL" id="ML979128">
    <property type="protein sequence ID" value="KAF1922108.1"/>
    <property type="molecule type" value="Genomic_DNA"/>
</dbReference>
<dbReference type="AlphaFoldDB" id="A0A6A5R4M4"/>
<proteinExistence type="predicted"/>
<protein>
    <submittedName>
        <fullName evidence="2">GIY-YIG-domain-containing protein</fullName>
    </submittedName>
</protein>
<accession>A0A6A5R4M4</accession>
<dbReference type="RefSeq" id="XP_033442362.1">
    <property type="nucleotide sequence ID" value="XM_033597502.1"/>
</dbReference>
<evidence type="ECO:0000313" key="3">
    <source>
        <dbReference type="Proteomes" id="UP000800082"/>
    </source>
</evidence>
<evidence type="ECO:0000259" key="1">
    <source>
        <dbReference type="PROSITE" id="PS50164"/>
    </source>
</evidence>
<dbReference type="InterPro" id="IPR006350">
    <property type="entry name" value="Intron_endoG1"/>
</dbReference>
<sequence>KKIILEDNKHKCGIYRWVNKINGKSYVGSSVNLSSRLSSYLSINYLTKRAYIYNSKIYNALLAYGYNYFRLEILEYCARSNVIKVEQDCIDRCKPEYNILTKAGSSLNFKHYKQTLDKFKSRILSAEDLSNLKKAKIAATLSPLAKANQLLATSHTITIYLR</sequence>
<dbReference type="Gene3D" id="3.40.1440.10">
    <property type="entry name" value="GIY-YIG endonuclease"/>
    <property type="match status" value="1"/>
</dbReference>
<dbReference type="SUPFAM" id="SSF82771">
    <property type="entry name" value="GIY-YIG endonuclease"/>
    <property type="match status" value="1"/>
</dbReference>
<gene>
    <name evidence="2" type="ORF">M421DRAFT_79541</name>
</gene>